<evidence type="ECO:0000313" key="2">
    <source>
        <dbReference type="Proteomes" id="UP000567293"/>
    </source>
</evidence>
<organism evidence="1 2">
    <name type="scientific">Candidatus Acidiferrum panamense</name>
    <dbReference type="NCBI Taxonomy" id="2741543"/>
    <lineage>
        <taxon>Bacteria</taxon>
        <taxon>Pseudomonadati</taxon>
        <taxon>Acidobacteriota</taxon>
        <taxon>Terriglobia</taxon>
        <taxon>Candidatus Acidiferrales</taxon>
        <taxon>Candidatus Acidiferrum</taxon>
    </lineage>
</organism>
<gene>
    <name evidence="1" type="ORF">HRJ53_07935</name>
</gene>
<dbReference type="AlphaFoldDB" id="A0A7V8NP43"/>
<proteinExistence type="predicted"/>
<dbReference type="Proteomes" id="UP000567293">
    <property type="component" value="Unassembled WGS sequence"/>
</dbReference>
<evidence type="ECO:0000313" key="1">
    <source>
        <dbReference type="EMBL" id="MBA0084909.1"/>
    </source>
</evidence>
<dbReference type="EMBL" id="JACDQQ010000761">
    <property type="protein sequence ID" value="MBA0084909.1"/>
    <property type="molecule type" value="Genomic_DNA"/>
</dbReference>
<feature type="non-terminal residue" evidence="1">
    <location>
        <position position="1"/>
    </location>
</feature>
<keyword evidence="2" id="KW-1185">Reference proteome</keyword>
<comment type="caution">
    <text evidence="1">The sequence shown here is derived from an EMBL/GenBank/DDBJ whole genome shotgun (WGS) entry which is preliminary data.</text>
</comment>
<sequence>KLFKLNSPDPFSASSNDPWGTCDPFGFPRSATTETRGIAFAQMPGRMVIMAQYGRIWRSVWMDGRELPKNVGVKGGPDTTWYGYSVGHWDGDYTLVVSTTGLDDKTWIDRRGYPHSVDLRVEERYTRLDHDTLELTLTIDDPKIYTKPFVIAKNRFKWIPNQEDEEQMCVPSEAIEYRKLIVVPADQDQARGKK</sequence>
<name>A0A7V8NP43_9BACT</name>
<accession>A0A7V8NP43</accession>
<reference evidence="1" key="1">
    <citation type="submission" date="2020-06" db="EMBL/GenBank/DDBJ databases">
        <title>Legume-microbial interactions unlock mineral nutrients during tropical forest succession.</title>
        <authorList>
            <person name="Epihov D.Z."/>
        </authorList>
    </citation>
    <scope>NUCLEOTIDE SEQUENCE [LARGE SCALE GENOMIC DNA]</scope>
    <source>
        <strain evidence="1">Pan2503</strain>
    </source>
</reference>
<protein>
    <submittedName>
        <fullName evidence="1">Uncharacterized protein</fullName>
    </submittedName>
</protein>